<evidence type="ECO:0000313" key="4">
    <source>
        <dbReference type="Proteomes" id="UP000176645"/>
    </source>
</evidence>
<dbReference type="Pfam" id="PF14470">
    <property type="entry name" value="bPH_3"/>
    <property type="match status" value="1"/>
</dbReference>
<proteinExistence type="predicted"/>
<evidence type="ECO:0000259" key="2">
    <source>
        <dbReference type="Pfam" id="PF14470"/>
    </source>
</evidence>
<accession>A0A1G1WJ29</accession>
<sequence>MSDLLLTVQASGIRSVELRPSKLFIYNDRMVFEDKGLISRKESTISYSQVAQVNIRRGLLHTTLEVVNTGGAQNIKLEHVGNDTALKAKTLIDSKIQELHSSKTHTSNESQNPLEQLKKLGELQEKGVITKEEFEKKKSDLLSQI</sequence>
<gene>
    <name evidence="3" type="ORF">A2Z42_02675</name>
</gene>
<dbReference type="Pfam" id="PF09851">
    <property type="entry name" value="SHOCT"/>
    <property type="match status" value="1"/>
</dbReference>
<evidence type="ECO:0008006" key="5">
    <source>
        <dbReference type="Google" id="ProtNLM"/>
    </source>
</evidence>
<comment type="caution">
    <text evidence="3">The sequence shown here is derived from an EMBL/GenBank/DDBJ whole genome shotgun (WGS) entry which is preliminary data.</text>
</comment>
<protein>
    <recommendedName>
        <fullName evidence="5">SHOCT domain-containing protein</fullName>
    </recommendedName>
</protein>
<evidence type="ECO:0000259" key="1">
    <source>
        <dbReference type="Pfam" id="PF09851"/>
    </source>
</evidence>
<dbReference type="InterPro" id="IPR018649">
    <property type="entry name" value="SHOCT"/>
</dbReference>
<organism evidence="3 4">
    <name type="scientific">Candidatus Woykebacteria bacterium RBG_19FT_COMBO_43_10</name>
    <dbReference type="NCBI Taxonomy" id="1802598"/>
    <lineage>
        <taxon>Bacteria</taxon>
        <taxon>Candidatus Woykeibacteriota</taxon>
    </lineage>
</organism>
<dbReference type="InterPro" id="IPR039519">
    <property type="entry name" value="YokE-like_PH"/>
</dbReference>
<feature type="domain" description="YokE-like PH" evidence="2">
    <location>
        <begin position="17"/>
        <end position="92"/>
    </location>
</feature>
<dbReference type="EMBL" id="MHCU01000024">
    <property type="protein sequence ID" value="OGY27729.1"/>
    <property type="molecule type" value="Genomic_DNA"/>
</dbReference>
<dbReference type="AlphaFoldDB" id="A0A1G1WJ29"/>
<reference evidence="3 4" key="1">
    <citation type="journal article" date="2016" name="Nat. Commun.">
        <title>Thousands of microbial genomes shed light on interconnected biogeochemical processes in an aquifer system.</title>
        <authorList>
            <person name="Anantharaman K."/>
            <person name="Brown C.T."/>
            <person name="Hug L.A."/>
            <person name="Sharon I."/>
            <person name="Castelle C.J."/>
            <person name="Probst A.J."/>
            <person name="Thomas B.C."/>
            <person name="Singh A."/>
            <person name="Wilkins M.J."/>
            <person name="Karaoz U."/>
            <person name="Brodie E.L."/>
            <person name="Williams K.H."/>
            <person name="Hubbard S.S."/>
            <person name="Banfield J.F."/>
        </authorList>
    </citation>
    <scope>NUCLEOTIDE SEQUENCE [LARGE SCALE GENOMIC DNA]</scope>
</reference>
<name>A0A1G1WJ29_9BACT</name>
<dbReference type="Proteomes" id="UP000176645">
    <property type="component" value="Unassembled WGS sequence"/>
</dbReference>
<evidence type="ECO:0000313" key="3">
    <source>
        <dbReference type="EMBL" id="OGY27729.1"/>
    </source>
</evidence>
<feature type="domain" description="SHOCT" evidence="1">
    <location>
        <begin position="115"/>
        <end position="142"/>
    </location>
</feature>